<dbReference type="GeneID" id="36399831"/>
<dbReference type="Gene3D" id="1.10.3520.10">
    <property type="entry name" value="Glycolipid transfer protein"/>
    <property type="match status" value="1"/>
</dbReference>
<dbReference type="Gene3D" id="3.30.40.10">
    <property type="entry name" value="Zinc/RING finger domain, C3HC4 (zinc finger)"/>
    <property type="match status" value="1"/>
</dbReference>
<dbReference type="GO" id="GO:0016020">
    <property type="term" value="C:membrane"/>
    <property type="evidence" value="ECO:0007669"/>
    <property type="project" value="TreeGrafter"/>
</dbReference>
<evidence type="ECO:0000313" key="7">
    <source>
        <dbReference type="EMBL" id="CEG47626.1"/>
    </source>
</evidence>
<protein>
    <submittedName>
        <fullName evidence="7">Glycolipid transfer protein domain-containing protein 1-like</fullName>
    </submittedName>
</protein>
<name>A0A0P1AYU3_PLAHL</name>
<dbReference type="SMART" id="SM00064">
    <property type="entry name" value="FYVE"/>
    <property type="match status" value="1"/>
</dbReference>
<dbReference type="AlphaFoldDB" id="A0A0P1AYU3"/>
<dbReference type="SUPFAM" id="SSF57903">
    <property type="entry name" value="FYVE/PHD zinc finger"/>
    <property type="match status" value="1"/>
</dbReference>
<evidence type="ECO:0000256" key="1">
    <source>
        <dbReference type="ARBA" id="ARBA00022723"/>
    </source>
</evidence>
<keyword evidence="1" id="KW-0479">Metal-binding</keyword>
<reference evidence="8" key="1">
    <citation type="submission" date="2014-09" db="EMBL/GenBank/DDBJ databases">
        <authorList>
            <person name="Sharma Rahul"/>
            <person name="Thines Marco"/>
        </authorList>
    </citation>
    <scope>NUCLEOTIDE SEQUENCE [LARGE SCALE GENOMIC DNA]</scope>
</reference>
<dbReference type="OrthoDB" id="116883at2759"/>
<evidence type="ECO:0000256" key="3">
    <source>
        <dbReference type="ARBA" id="ARBA00022833"/>
    </source>
</evidence>
<feature type="domain" description="FYVE-type" evidence="6">
    <location>
        <begin position="95"/>
        <end position="150"/>
    </location>
</feature>
<proteinExistence type="predicted"/>
<dbReference type="EMBL" id="CCYD01002664">
    <property type="protein sequence ID" value="CEG47626.1"/>
    <property type="molecule type" value="Genomic_DNA"/>
</dbReference>
<dbReference type="GO" id="GO:0005829">
    <property type="term" value="C:cytosol"/>
    <property type="evidence" value="ECO:0007669"/>
    <property type="project" value="TreeGrafter"/>
</dbReference>
<feature type="region of interest" description="Disordered" evidence="5">
    <location>
        <begin position="1"/>
        <end position="79"/>
    </location>
</feature>
<dbReference type="InterPro" id="IPR017455">
    <property type="entry name" value="Znf_FYVE-rel"/>
</dbReference>
<dbReference type="InterPro" id="IPR014830">
    <property type="entry name" value="Glycolipid_transfer_prot_dom"/>
</dbReference>
<evidence type="ECO:0000256" key="2">
    <source>
        <dbReference type="ARBA" id="ARBA00022771"/>
    </source>
</evidence>
<evidence type="ECO:0000256" key="4">
    <source>
        <dbReference type="PROSITE-ProRule" id="PRU00091"/>
    </source>
</evidence>
<dbReference type="Pfam" id="PF01363">
    <property type="entry name" value="FYVE"/>
    <property type="match status" value="1"/>
</dbReference>
<dbReference type="InterPro" id="IPR036497">
    <property type="entry name" value="GLTP_sf"/>
</dbReference>
<dbReference type="PROSITE" id="PS50178">
    <property type="entry name" value="ZF_FYVE"/>
    <property type="match status" value="1"/>
</dbReference>
<dbReference type="OMA" id="MATCNVI"/>
<dbReference type="Pfam" id="PF08718">
    <property type="entry name" value="GLTP"/>
    <property type="match status" value="1"/>
</dbReference>
<dbReference type="PANTHER" id="PTHR10219">
    <property type="entry name" value="GLYCOLIPID TRANSFER PROTEIN-RELATED"/>
    <property type="match status" value="1"/>
</dbReference>
<accession>A0A0P1AYU3</accession>
<keyword evidence="3" id="KW-0862">Zinc</keyword>
<dbReference type="GO" id="GO:1902388">
    <property type="term" value="F:ceramide 1-phosphate transfer activity"/>
    <property type="evidence" value="ECO:0007669"/>
    <property type="project" value="TreeGrafter"/>
</dbReference>
<dbReference type="RefSeq" id="XP_024583995.1">
    <property type="nucleotide sequence ID" value="XM_024718614.1"/>
</dbReference>
<keyword evidence="2 4" id="KW-0863">Zinc-finger</keyword>
<dbReference type="GO" id="GO:1902387">
    <property type="term" value="F:ceramide 1-phosphate binding"/>
    <property type="evidence" value="ECO:0007669"/>
    <property type="project" value="TreeGrafter"/>
</dbReference>
<dbReference type="GO" id="GO:0008270">
    <property type="term" value="F:zinc ion binding"/>
    <property type="evidence" value="ECO:0007669"/>
    <property type="project" value="UniProtKB-KW"/>
</dbReference>
<evidence type="ECO:0000259" key="6">
    <source>
        <dbReference type="PROSITE" id="PS50178"/>
    </source>
</evidence>
<dbReference type="SUPFAM" id="SSF110004">
    <property type="entry name" value="Glycolipid transfer protein, GLTP"/>
    <property type="match status" value="1"/>
</dbReference>
<dbReference type="InterPro" id="IPR013083">
    <property type="entry name" value="Znf_RING/FYVE/PHD"/>
</dbReference>
<dbReference type="Proteomes" id="UP000054928">
    <property type="component" value="Unassembled WGS sequence"/>
</dbReference>
<organism evidence="7 8">
    <name type="scientific">Plasmopara halstedii</name>
    <name type="common">Downy mildew of sunflower</name>
    <dbReference type="NCBI Taxonomy" id="4781"/>
    <lineage>
        <taxon>Eukaryota</taxon>
        <taxon>Sar</taxon>
        <taxon>Stramenopiles</taxon>
        <taxon>Oomycota</taxon>
        <taxon>Peronosporomycetes</taxon>
        <taxon>Peronosporales</taxon>
        <taxon>Peronosporaceae</taxon>
        <taxon>Plasmopara</taxon>
    </lineage>
</organism>
<feature type="compositionally biased region" description="Low complexity" evidence="5">
    <location>
        <begin position="1"/>
        <end position="25"/>
    </location>
</feature>
<keyword evidence="8" id="KW-1185">Reference proteome</keyword>
<sequence>MGEASAPAVVTTSSPVVTSPGVSPAFALSSSRTGRNLRKKMVDELKNVKLRRSPAHKEKHSTRGTPPVLELNESADDEEEDVVQDPHAIGKGKGCNICERSFTVFRAKHTCKMCAQKICDDCSKNRMKLNRRLERKRGSRLCDPCAKSYLHIDTGSGDDTALPDVSPALPSVHCDDVLTQNGEVTNKLSRQHSVPSRTLTSLIHTKDKLSDPDVVLSTKQYRFSQSKANERVLHVSHLRMRHWLSLGIVAVLVTLRVIHYNCSVDVNRSAVASDTGLAAPTYSFVEHALDELLSMRTLGTYLLGLILFDELSRPKSSKMGSKQRRKAKRRRSSIEHLHNTKPILSELSVANQRDAVESSAPSSPHTSQDDDLEVTLIESNQEDEIFTLEKLVLSLEEGARTRAPDGNLGLGCFMATCNVICGFLGVFGRATSFAGSTVGAYFTAIEHNTEAWSVPASSDTWKQQSVKAVVDHEVSLGVADVGGKKKPSCSRCLLRLLWFVQFVEACIRLTLLESTDEDCYNGASKAYEETLGKRHPWLVRKGVNTALGSIPTRSHILSELHVGEGDAMEILAQVHSDLCTSQTTCITICTFVQLFGPALRYYEILRTGSWEEGEGVTGIEVQNSSIRP</sequence>
<dbReference type="InterPro" id="IPR000306">
    <property type="entry name" value="Znf_FYVE"/>
</dbReference>
<evidence type="ECO:0000313" key="8">
    <source>
        <dbReference type="Proteomes" id="UP000054928"/>
    </source>
</evidence>
<evidence type="ECO:0000256" key="5">
    <source>
        <dbReference type="SAM" id="MobiDB-lite"/>
    </source>
</evidence>
<dbReference type="InterPro" id="IPR011011">
    <property type="entry name" value="Znf_FYVE_PHD"/>
</dbReference>
<feature type="compositionally biased region" description="Basic residues" evidence="5">
    <location>
        <begin position="48"/>
        <end position="62"/>
    </location>
</feature>
<dbReference type="PANTHER" id="PTHR10219:SF43">
    <property type="entry name" value="GLYCOLIPID TRANSFER PROTEIN DOMAIN-CONTAINING PROTEIN"/>
    <property type="match status" value="1"/>
</dbReference>